<dbReference type="InParanoid" id="K5W977"/>
<evidence type="ECO:0000256" key="2">
    <source>
        <dbReference type="SAM" id="MobiDB-lite"/>
    </source>
</evidence>
<evidence type="ECO:0000313" key="3">
    <source>
        <dbReference type="EMBL" id="EKM83419.1"/>
    </source>
</evidence>
<feature type="region of interest" description="Disordered" evidence="2">
    <location>
        <begin position="208"/>
        <end position="236"/>
    </location>
</feature>
<organism evidence="3 4">
    <name type="scientific">Agaricus bisporus var. burnettii (strain JB137-S8 / ATCC MYA-4627 / FGSC 10392)</name>
    <name type="common">White button mushroom</name>
    <dbReference type="NCBI Taxonomy" id="597362"/>
    <lineage>
        <taxon>Eukaryota</taxon>
        <taxon>Fungi</taxon>
        <taxon>Dikarya</taxon>
        <taxon>Basidiomycota</taxon>
        <taxon>Agaricomycotina</taxon>
        <taxon>Agaricomycetes</taxon>
        <taxon>Agaricomycetidae</taxon>
        <taxon>Agaricales</taxon>
        <taxon>Agaricineae</taxon>
        <taxon>Agaricaceae</taxon>
        <taxon>Agaricus</taxon>
    </lineage>
</organism>
<dbReference type="InterPro" id="IPR001680">
    <property type="entry name" value="WD40_rpt"/>
</dbReference>
<dbReference type="PANTHER" id="PTHR44163:SF1">
    <property type="entry name" value="U3 SMALL NUCLEOLAR RNA-ASSOCIATED PROTEIN 4 HOMOLOG"/>
    <property type="match status" value="1"/>
</dbReference>
<dbReference type="GeneID" id="18825285"/>
<accession>K5W977</accession>
<dbReference type="SUPFAM" id="SSF50978">
    <property type="entry name" value="WD40 repeat-like"/>
    <property type="match status" value="1"/>
</dbReference>
<dbReference type="InterPro" id="IPR015943">
    <property type="entry name" value="WD40/YVTN_repeat-like_dom_sf"/>
</dbReference>
<dbReference type="OMA" id="STYITEW"/>
<dbReference type="GO" id="GO:0034455">
    <property type="term" value="C:t-UTP complex"/>
    <property type="evidence" value="ECO:0007669"/>
    <property type="project" value="TreeGrafter"/>
</dbReference>
<dbReference type="GO" id="GO:0030686">
    <property type="term" value="C:90S preribosome"/>
    <property type="evidence" value="ECO:0007669"/>
    <property type="project" value="InterPro"/>
</dbReference>
<name>K5W977_AGABU</name>
<keyword evidence="4" id="KW-1185">Reference proteome</keyword>
<feature type="region of interest" description="Disordered" evidence="2">
    <location>
        <begin position="840"/>
        <end position="869"/>
    </location>
</feature>
<gene>
    <name evidence="3" type="ORF">AGABI1DRAFT_116933</name>
</gene>
<dbReference type="GO" id="GO:0032040">
    <property type="term" value="C:small-subunit processome"/>
    <property type="evidence" value="ECO:0007669"/>
    <property type="project" value="TreeGrafter"/>
</dbReference>
<dbReference type="eggNOG" id="KOG2048">
    <property type="taxonomic scope" value="Eukaryota"/>
</dbReference>
<dbReference type="GO" id="GO:0000462">
    <property type="term" value="P:maturation of SSU-rRNA from tricistronic rRNA transcript (SSU-rRNA, 5.8S rRNA, LSU-rRNA)"/>
    <property type="evidence" value="ECO:0007669"/>
    <property type="project" value="InterPro"/>
</dbReference>
<sequence length="917" mass="101003">MSEDERERKDSHATSFAVHRCRFVDYAPSAVTALAFPPSPLPTVNRARRKTTGKKPLRYGTLAVGHANGNIDLCEWVGSERSVQCSQAWVVRKTMPGPYPSKVDSLTFVIRYPDDLDSDDIPSVSDLRLFSSGGGSELLEWNLDLSCVKRTIGSQGGTIWCVAANPASTFLALGCEDGSVQLLSVANDTLTHHSRFDRVSGRILSIAWGPPVPQPKSQSSNEDDADSDSEDEDEWKDEWLVTGCSDSSLRKWDARTGRPLQRMAVDKIRGERTLVWAVGILGDGTIVSGDSLGNVKFWDPRTCTQLHSFQAHGADVLTLTINPEGKSVYTSGVDQKTVQFSLVQTNSSSSTSGRWAQTASRRMHAHDVRAQVSWPPYTPLPKAYKRTYPMDIAPILASGGLDMSIVLSPAALPESTVTKVINPLVTSTDATFGDAYHRRITYTVGNAIRVSRKQRLMLCLREAGLSVWRILKKPQDEMVDQLEVDEPEPWNGGWEKILDMELKVTGNLVAGEISEDGRWLAVSDMYEAKLFSLCSDDNGKVSVKRIKGFPSLIYSSIPNASSRTSLGAITLRFTPDSSKLVLCTAQTSYILILDLTHETPRLIRRFEHHRLKETVVGDRVVKSLKQPKQLNGVLINGNHAEGEDVDMEDAEASVSGEATSGGEDSDGDDDPNLTTDTIPSILRITISPDGQWLATSDDQRHTHIFNLDSISHHCLLPTFPLHVSCFAFSPANPNVLFLAFPDNTLQVYDAEARQFPSWSKNLSLSSFSPSPIAKKLVTLHDAILGISFPPPPLLAVSDDMDPTKKDTQQKEVDGGKSPYALLWGANWLIKLPLSLSTTGGHSKFSRKRKSPQQDQADTQTTTEESLTNASSRLVTHYRPILHVDFLDDGELVIVERPLVDVLRTLPPAYFKHKYGSS</sequence>
<dbReference type="InterPro" id="IPR036322">
    <property type="entry name" value="WD40_repeat_dom_sf"/>
</dbReference>
<feature type="compositionally biased region" description="Low complexity" evidence="2">
    <location>
        <begin position="852"/>
        <end position="862"/>
    </location>
</feature>
<dbReference type="SMART" id="SM00320">
    <property type="entry name" value="WD40"/>
    <property type="match status" value="6"/>
</dbReference>
<dbReference type="STRING" id="597362.K5W977"/>
<keyword evidence="1" id="KW-0853">WD repeat</keyword>
<feature type="repeat" description="WD" evidence="1">
    <location>
        <begin position="240"/>
        <end position="262"/>
    </location>
</feature>
<dbReference type="InterPro" id="IPR046351">
    <property type="entry name" value="UTP4"/>
</dbReference>
<feature type="region of interest" description="Disordered" evidence="2">
    <location>
        <begin position="632"/>
        <end position="674"/>
    </location>
</feature>
<dbReference type="Gene3D" id="2.130.10.10">
    <property type="entry name" value="YVTN repeat-like/Quinoprotein amine dehydrogenase"/>
    <property type="match status" value="2"/>
</dbReference>
<dbReference type="FunCoup" id="K5W977">
    <property type="interactions" value="512"/>
</dbReference>
<dbReference type="HOGENOM" id="CLU_002392_2_0_1"/>
<dbReference type="EMBL" id="JH971385">
    <property type="protein sequence ID" value="EKM83419.1"/>
    <property type="molecule type" value="Genomic_DNA"/>
</dbReference>
<dbReference type="KEGG" id="abp:AGABI1DRAFT116933"/>
<dbReference type="RefSeq" id="XP_007325377.1">
    <property type="nucleotide sequence ID" value="XM_007325315.1"/>
</dbReference>
<evidence type="ECO:0000313" key="4">
    <source>
        <dbReference type="Proteomes" id="UP000008493"/>
    </source>
</evidence>
<dbReference type="AlphaFoldDB" id="K5W977"/>
<protein>
    <submittedName>
        <fullName evidence="3">Uncharacterized protein</fullName>
    </submittedName>
</protein>
<feature type="compositionally biased region" description="Acidic residues" evidence="2">
    <location>
        <begin position="221"/>
        <end position="236"/>
    </location>
</feature>
<dbReference type="Pfam" id="PF00400">
    <property type="entry name" value="WD40"/>
    <property type="match status" value="2"/>
</dbReference>
<dbReference type="OrthoDB" id="8883818at2759"/>
<dbReference type="PANTHER" id="PTHR44163">
    <property type="entry name" value="U3 SMALL NUCLEOLAR RNA-ASSOCIATED PROTEIN 4 HOMOLOG"/>
    <property type="match status" value="1"/>
</dbReference>
<dbReference type="GO" id="GO:0003723">
    <property type="term" value="F:RNA binding"/>
    <property type="evidence" value="ECO:0007669"/>
    <property type="project" value="TreeGrafter"/>
</dbReference>
<dbReference type="PROSITE" id="PS50082">
    <property type="entry name" value="WD_REPEATS_2"/>
    <property type="match status" value="1"/>
</dbReference>
<proteinExistence type="predicted"/>
<dbReference type="Proteomes" id="UP000008493">
    <property type="component" value="Unassembled WGS sequence"/>
</dbReference>
<dbReference type="SUPFAM" id="SSF50969">
    <property type="entry name" value="YVTN repeat-like/Quinoprotein amine dehydrogenase"/>
    <property type="match status" value="1"/>
</dbReference>
<reference evidence="4" key="1">
    <citation type="journal article" date="2012" name="Proc. Natl. Acad. Sci. U.S.A.">
        <title>Genome sequence of the button mushroom Agaricus bisporus reveals mechanisms governing adaptation to a humic-rich ecological niche.</title>
        <authorList>
            <person name="Morin E."/>
            <person name="Kohler A."/>
            <person name="Baker A.R."/>
            <person name="Foulongne-Oriol M."/>
            <person name="Lombard V."/>
            <person name="Nagy L.G."/>
            <person name="Ohm R.A."/>
            <person name="Patyshakuliyeva A."/>
            <person name="Brun A."/>
            <person name="Aerts A.L."/>
            <person name="Bailey A.M."/>
            <person name="Billette C."/>
            <person name="Coutinho P.M."/>
            <person name="Deakin G."/>
            <person name="Doddapaneni H."/>
            <person name="Floudas D."/>
            <person name="Grimwood J."/>
            <person name="Hilden K."/>
            <person name="Kuees U."/>
            <person name="LaButti K.M."/>
            <person name="Lapidus A."/>
            <person name="Lindquist E.A."/>
            <person name="Lucas S.M."/>
            <person name="Murat C."/>
            <person name="Riley R.W."/>
            <person name="Salamov A.A."/>
            <person name="Schmutz J."/>
            <person name="Subramanian V."/>
            <person name="Woesten H.A.B."/>
            <person name="Xu J."/>
            <person name="Eastwood D.C."/>
            <person name="Foster G.D."/>
            <person name="Sonnenberg A.S."/>
            <person name="Cullen D."/>
            <person name="de Vries R.P."/>
            <person name="Lundell T."/>
            <person name="Hibbett D.S."/>
            <person name="Henrissat B."/>
            <person name="Burton K.S."/>
            <person name="Kerrigan R.W."/>
            <person name="Challen M.P."/>
            <person name="Grigoriev I.V."/>
            <person name="Martin F."/>
        </authorList>
    </citation>
    <scope>NUCLEOTIDE SEQUENCE [LARGE SCALE GENOMIC DNA]</scope>
    <source>
        <strain evidence="4">JB137-S8 / ATCC MYA-4627 / FGSC 10392</strain>
    </source>
</reference>
<dbReference type="InterPro" id="IPR011044">
    <property type="entry name" value="Quino_amine_DH_bsu"/>
</dbReference>
<evidence type="ECO:0000256" key="1">
    <source>
        <dbReference type="PROSITE-ProRule" id="PRU00221"/>
    </source>
</evidence>